<dbReference type="Proteomes" id="UP001565200">
    <property type="component" value="Unassembled WGS sequence"/>
</dbReference>
<dbReference type="SUPFAM" id="SSF143422">
    <property type="entry name" value="Transposase IS200-like"/>
    <property type="match status" value="1"/>
</dbReference>
<comment type="caution">
    <text evidence="2">The sequence shown here is derived from an EMBL/GenBank/DDBJ whole genome shotgun (WGS) entry which is preliminary data.</text>
</comment>
<name>A0ABV4CYH0_9BACT</name>
<reference evidence="2 3" key="1">
    <citation type="submission" date="2024-03" db="EMBL/GenBank/DDBJ databases">
        <title>Mouse gut bacterial collection (mGBC) of GemPharmatech.</title>
        <authorList>
            <person name="He Y."/>
            <person name="Dong L."/>
            <person name="Wu D."/>
            <person name="Gao X."/>
            <person name="Lin Z."/>
        </authorList>
    </citation>
    <scope>NUCLEOTIDE SEQUENCE [LARGE SCALE GENOMIC DNA]</scope>
    <source>
        <strain evidence="2 3">54-13</strain>
    </source>
</reference>
<sequence>MLAGDKPSVDGAVSGICVAIPAEPAKAPALTLTLLFVCVLSNYSLNLSMSFTQLNYHIIFSTKNRVKSIAPQVERRIYTLLYVLSLDKKAVVHRIGGYEDHVHMLVSLPSDISLSEYIKYIKQNSSRIIGGEICIGWTGWEEGYGAFTLRNSDIDTVKEYIVRQKEHHRHVPFIEEYRNWLIEQGISPEEPFFPKV</sequence>
<dbReference type="PANTHER" id="PTHR33360:SF2">
    <property type="entry name" value="TRANSPOSASE FOR INSERTION SEQUENCE ELEMENT IS200"/>
    <property type="match status" value="1"/>
</dbReference>
<dbReference type="NCBIfam" id="NF033573">
    <property type="entry name" value="transpos_IS200"/>
    <property type="match status" value="1"/>
</dbReference>
<protein>
    <submittedName>
        <fullName evidence="2">IS200/IS605 family transposase</fullName>
    </submittedName>
</protein>
<dbReference type="SMART" id="SM01321">
    <property type="entry name" value="Y1_Tnp"/>
    <property type="match status" value="1"/>
</dbReference>
<dbReference type="Gene3D" id="3.30.70.1290">
    <property type="entry name" value="Transposase IS200-like"/>
    <property type="match status" value="1"/>
</dbReference>
<dbReference type="PANTHER" id="PTHR33360">
    <property type="entry name" value="TRANSPOSASE FOR INSERTION SEQUENCE ELEMENT IS200"/>
    <property type="match status" value="1"/>
</dbReference>
<accession>A0ABV4CYH0</accession>
<dbReference type="RefSeq" id="WP_147438800.1">
    <property type="nucleotide sequence ID" value="NZ_JBCLPP010000030.1"/>
</dbReference>
<dbReference type="InterPro" id="IPR036515">
    <property type="entry name" value="Transposase_17_sf"/>
</dbReference>
<evidence type="ECO:0000259" key="1">
    <source>
        <dbReference type="SMART" id="SM01321"/>
    </source>
</evidence>
<dbReference type="Pfam" id="PF01797">
    <property type="entry name" value="Y1_Tnp"/>
    <property type="match status" value="1"/>
</dbReference>
<evidence type="ECO:0000313" key="2">
    <source>
        <dbReference type="EMBL" id="MEY8246027.1"/>
    </source>
</evidence>
<proteinExistence type="predicted"/>
<evidence type="ECO:0000313" key="3">
    <source>
        <dbReference type="Proteomes" id="UP001565200"/>
    </source>
</evidence>
<organism evidence="2 3">
    <name type="scientific">Heminiphilus faecis</name>
    <dbReference type="NCBI Taxonomy" id="2601703"/>
    <lineage>
        <taxon>Bacteria</taxon>
        <taxon>Pseudomonadati</taxon>
        <taxon>Bacteroidota</taxon>
        <taxon>Bacteroidia</taxon>
        <taxon>Bacteroidales</taxon>
        <taxon>Muribaculaceae</taxon>
        <taxon>Heminiphilus</taxon>
    </lineage>
</organism>
<feature type="domain" description="Transposase IS200-like" evidence="1">
    <location>
        <begin position="51"/>
        <end position="164"/>
    </location>
</feature>
<gene>
    <name evidence="2" type="primary">tnpA</name>
    <name evidence="2" type="ORF">AAK873_10420</name>
</gene>
<dbReference type="EMBL" id="JBCLPP010000030">
    <property type="protein sequence ID" value="MEY8246027.1"/>
    <property type="molecule type" value="Genomic_DNA"/>
</dbReference>
<keyword evidence="3" id="KW-1185">Reference proteome</keyword>
<dbReference type="InterPro" id="IPR002686">
    <property type="entry name" value="Transposase_17"/>
</dbReference>